<evidence type="ECO:0000256" key="1">
    <source>
        <dbReference type="SAM" id="MobiDB-lite"/>
    </source>
</evidence>
<organism evidence="2 3">
    <name type="scientific">Actinomycetospora chibensis</name>
    <dbReference type="NCBI Taxonomy" id="663606"/>
    <lineage>
        <taxon>Bacteria</taxon>
        <taxon>Bacillati</taxon>
        <taxon>Actinomycetota</taxon>
        <taxon>Actinomycetes</taxon>
        <taxon>Pseudonocardiales</taxon>
        <taxon>Pseudonocardiaceae</taxon>
        <taxon>Actinomycetospora</taxon>
    </lineage>
</organism>
<proteinExistence type="predicted"/>
<dbReference type="RefSeq" id="WP_345332791.1">
    <property type="nucleotide sequence ID" value="NZ_BAABHN010000041.1"/>
</dbReference>
<feature type="region of interest" description="Disordered" evidence="1">
    <location>
        <begin position="1"/>
        <end position="28"/>
    </location>
</feature>
<gene>
    <name evidence="2" type="ORF">ACFPEL_20195</name>
</gene>
<name>A0ABV9RKL8_9PSEU</name>
<dbReference type="EMBL" id="JBHSIM010000041">
    <property type="protein sequence ID" value="MFC4834746.1"/>
    <property type="molecule type" value="Genomic_DNA"/>
</dbReference>
<comment type="caution">
    <text evidence="2">The sequence shown here is derived from an EMBL/GenBank/DDBJ whole genome shotgun (WGS) entry which is preliminary data.</text>
</comment>
<keyword evidence="3" id="KW-1185">Reference proteome</keyword>
<feature type="non-terminal residue" evidence="2">
    <location>
        <position position="119"/>
    </location>
</feature>
<feature type="compositionally biased region" description="Basic and acidic residues" evidence="1">
    <location>
        <begin position="1"/>
        <end position="21"/>
    </location>
</feature>
<evidence type="ECO:0000313" key="3">
    <source>
        <dbReference type="Proteomes" id="UP001595909"/>
    </source>
</evidence>
<reference evidence="3" key="1">
    <citation type="journal article" date="2019" name="Int. J. Syst. Evol. Microbiol.">
        <title>The Global Catalogue of Microorganisms (GCM) 10K type strain sequencing project: providing services to taxonomists for standard genome sequencing and annotation.</title>
        <authorList>
            <consortium name="The Broad Institute Genomics Platform"/>
            <consortium name="The Broad Institute Genome Sequencing Center for Infectious Disease"/>
            <person name="Wu L."/>
            <person name="Ma J."/>
        </authorList>
    </citation>
    <scope>NUCLEOTIDE SEQUENCE [LARGE SCALE GENOMIC DNA]</scope>
    <source>
        <strain evidence="3">CCUG 50347</strain>
    </source>
</reference>
<sequence>MSDRHVVPAEDGWHVEKDHAQRASAKTPTQAEAIARAVEIVANDGGGQVIVHGNDGQVRENRTVAAGDPRTTRTAAGVATDAAVEGAQVTGRAARDELAALAEEVADEADAAARTSAGR</sequence>
<dbReference type="Pfam" id="PF09954">
    <property type="entry name" value="DUF2188"/>
    <property type="match status" value="1"/>
</dbReference>
<accession>A0ABV9RKL8</accession>
<evidence type="ECO:0000313" key="2">
    <source>
        <dbReference type="EMBL" id="MFC4834746.1"/>
    </source>
</evidence>
<dbReference type="Proteomes" id="UP001595909">
    <property type="component" value="Unassembled WGS sequence"/>
</dbReference>
<dbReference type="InterPro" id="IPR018691">
    <property type="entry name" value="DUF2188"/>
</dbReference>
<protein>
    <submittedName>
        <fullName evidence="2">DUF2188 domain-containing protein</fullName>
    </submittedName>
</protein>